<organism evidence="1 2">
    <name type="scientific">Effrenium voratum</name>
    <dbReference type="NCBI Taxonomy" id="2562239"/>
    <lineage>
        <taxon>Eukaryota</taxon>
        <taxon>Sar</taxon>
        <taxon>Alveolata</taxon>
        <taxon>Dinophyceae</taxon>
        <taxon>Suessiales</taxon>
        <taxon>Symbiodiniaceae</taxon>
        <taxon>Effrenium</taxon>
    </lineage>
</organism>
<dbReference type="Proteomes" id="UP001178507">
    <property type="component" value="Unassembled WGS sequence"/>
</dbReference>
<accession>A0AA36MHU9</accession>
<dbReference type="EMBL" id="CAUJNA010000114">
    <property type="protein sequence ID" value="CAJ1372106.1"/>
    <property type="molecule type" value="Genomic_DNA"/>
</dbReference>
<evidence type="ECO:0008006" key="3">
    <source>
        <dbReference type="Google" id="ProtNLM"/>
    </source>
</evidence>
<sequence length="996" mass="112104">MRAFCALSAAWAAPVPLRDVGAFVDPVFVPDFFFDLVDGAEVLRALLEAPEVGGQGYTASVLDEMVPKPPRMAPTLLWQTGLWKALSYRPVSQVIVDVGAHEWSRFLPELRTDESAWLVLVEPGRKAFLELFRRLKVDYADVLDRVVAIPAALSGEEGFTWGFSTLHTNDFLGGECNSLLPPDTRNWDHPCTEKGAEVIVPVMSLELLLHGVLLGRSHAGEDMVTELREVLEQGPPIHLKLDAQGSDVQILSALASSKAPLAHVLLDRLEKVQLEVSEDPIYEGQPLRHEVFARMFDMGFQVDWQKEEVHDGGVHRLWCGCRMVLDYPRTEDCFFQRSSSWAHGRVLDLVLRRPVEILRLNEGSELSISTQYSHYMWAHVEDCNRDEQMVRLRDETGTGLACLYGIAGWPLRHAILAVIELWDLIWFAVRGESAETKVAQYVRVFNSIWVLLSGGSWEHLHDAGAAHLVFMVLVEATCLAFPMHCGGREPAGSQTLCATLGACFEVFRSKAETLETVVENPADFVGLFRAAQRLTALRCFPDTWRLELDRSRSPHFPTTVSVGGGFNVTVLDVDSAECLLEISLVAWSPDAEGMLAFHRYVWEKTDRVKDLDSADFRVPSEGKLWDFDCLFIFGAGETRRSRGDVFSHSMLSEVPGTKDPPMLFVRCEAPSGDLEAPQAVRLVSALSRREMPKLELEVPLRRDRRPQVMTALCTQQVWDFEGLEKRAPHHAELWFRYFSELGVDEIYLYDLDGSFRDVGFVTKELQGAGRLVYEGSISRIPPLGDLYALAGYKTSTAHLAQTLVQQHCWQRARQNAQWVISVSHGWDMFLFSPVMASLDDLLQELDPHQVSYVLGIRYGAKDDDDRKADRPGPAANVFLRFPFHVDPAVRPEELLSTEEHIVIANPRLVEMAVLGDVVKRQEAPLQSNLLRTRGAEFAGAMMTERHRLDVSRWRANHYVALLGRSLVFRVEEATPQLRNFSIYDLAAVELGERLAR</sequence>
<reference evidence="1" key="1">
    <citation type="submission" date="2023-08" db="EMBL/GenBank/DDBJ databases">
        <authorList>
            <person name="Chen Y."/>
            <person name="Shah S."/>
            <person name="Dougan E. K."/>
            <person name="Thang M."/>
            <person name="Chan C."/>
        </authorList>
    </citation>
    <scope>NUCLEOTIDE SEQUENCE</scope>
</reference>
<gene>
    <name evidence="1" type="ORF">EVOR1521_LOCUS2247</name>
</gene>
<evidence type="ECO:0000313" key="1">
    <source>
        <dbReference type="EMBL" id="CAJ1372106.1"/>
    </source>
</evidence>
<dbReference type="SUPFAM" id="SSF53335">
    <property type="entry name" value="S-adenosyl-L-methionine-dependent methyltransferases"/>
    <property type="match status" value="1"/>
</dbReference>
<name>A0AA36MHU9_9DINO</name>
<proteinExistence type="predicted"/>
<protein>
    <recommendedName>
        <fullName evidence="3">Methyltransferase FkbM domain-containing protein</fullName>
    </recommendedName>
</protein>
<dbReference type="InterPro" id="IPR029063">
    <property type="entry name" value="SAM-dependent_MTases_sf"/>
</dbReference>
<dbReference type="AlphaFoldDB" id="A0AA36MHU9"/>
<comment type="caution">
    <text evidence="1">The sequence shown here is derived from an EMBL/GenBank/DDBJ whole genome shotgun (WGS) entry which is preliminary data.</text>
</comment>
<keyword evidence="2" id="KW-1185">Reference proteome</keyword>
<dbReference type="Gene3D" id="3.40.50.150">
    <property type="entry name" value="Vaccinia Virus protein VP39"/>
    <property type="match status" value="1"/>
</dbReference>
<evidence type="ECO:0000313" key="2">
    <source>
        <dbReference type="Proteomes" id="UP001178507"/>
    </source>
</evidence>